<gene>
    <name evidence="3" type="ORF">EV186_10274</name>
</gene>
<dbReference type="PANTHER" id="PTHR37031:SF2">
    <property type="entry name" value="PHOD-LIKE PHOSPHATASE METALLOPHOSPHATASE DOMAIN-CONTAINING PROTEIN"/>
    <property type="match status" value="1"/>
</dbReference>
<feature type="region of interest" description="Disordered" evidence="1">
    <location>
        <begin position="152"/>
        <end position="181"/>
    </location>
</feature>
<evidence type="ECO:0000259" key="2">
    <source>
        <dbReference type="Pfam" id="PF25077"/>
    </source>
</evidence>
<dbReference type="PANTHER" id="PTHR37031">
    <property type="entry name" value="METALLOPHOSPHATASE BINDING DOMAIN PROTEIN"/>
    <property type="match status" value="1"/>
</dbReference>
<protein>
    <recommendedName>
        <fullName evidence="2">DUF7800 domain-containing protein</fullName>
    </recommendedName>
</protein>
<evidence type="ECO:0000256" key="1">
    <source>
        <dbReference type="SAM" id="MobiDB-lite"/>
    </source>
</evidence>
<dbReference type="AlphaFoldDB" id="A0A4R6SER5"/>
<dbReference type="Gene3D" id="3.60.21.70">
    <property type="entry name" value="PhoD-like phosphatase"/>
    <property type="match status" value="1"/>
</dbReference>
<reference evidence="3 4" key="1">
    <citation type="submission" date="2019-03" db="EMBL/GenBank/DDBJ databases">
        <title>Genomic Encyclopedia of Type Strains, Phase IV (KMG-IV): sequencing the most valuable type-strain genomes for metagenomic binning, comparative biology and taxonomic classification.</title>
        <authorList>
            <person name="Goeker M."/>
        </authorList>
    </citation>
    <scope>NUCLEOTIDE SEQUENCE [LARGE SCALE GENOMIC DNA]</scope>
    <source>
        <strain evidence="3 4">DSM 45361</strain>
    </source>
</reference>
<accession>A0A4R6SER5</accession>
<dbReference type="Pfam" id="PF25077">
    <property type="entry name" value="DUF7800"/>
    <property type="match status" value="1"/>
</dbReference>
<comment type="caution">
    <text evidence="3">The sequence shown here is derived from an EMBL/GenBank/DDBJ whole genome shotgun (WGS) entry which is preliminary data.</text>
</comment>
<sequence>MRHVDETSATIWVETGGPAEVAVELGGGPNERTPTFQVEDHHYALVVLTGLEPGRALPYTVRLDGEVVWPQAGSGLPPSRIRTLAADGDRFRIVFGSCRKPHEEDALGLDALGAYSRRMAGQDEREWPQSLLMVGDQIYADETTDETKRWIAPARPGRPAGHRDRELRGVHAPLPRGLARS</sequence>
<organism evidence="3 4">
    <name type="scientific">Labedaea rhizosphaerae</name>
    <dbReference type="NCBI Taxonomy" id="598644"/>
    <lineage>
        <taxon>Bacteria</taxon>
        <taxon>Bacillati</taxon>
        <taxon>Actinomycetota</taxon>
        <taxon>Actinomycetes</taxon>
        <taxon>Pseudonocardiales</taxon>
        <taxon>Pseudonocardiaceae</taxon>
        <taxon>Labedaea</taxon>
    </lineage>
</organism>
<evidence type="ECO:0000313" key="4">
    <source>
        <dbReference type="Proteomes" id="UP000295444"/>
    </source>
</evidence>
<feature type="domain" description="DUF7800" evidence="2">
    <location>
        <begin position="1"/>
        <end position="81"/>
    </location>
</feature>
<dbReference type="InterPro" id="IPR056702">
    <property type="entry name" value="DUF7800"/>
</dbReference>
<name>A0A4R6SER5_LABRH</name>
<dbReference type="EMBL" id="SNXZ01000002">
    <property type="protein sequence ID" value="TDQ00213.1"/>
    <property type="molecule type" value="Genomic_DNA"/>
</dbReference>
<dbReference type="Proteomes" id="UP000295444">
    <property type="component" value="Unassembled WGS sequence"/>
</dbReference>
<evidence type="ECO:0000313" key="3">
    <source>
        <dbReference type="EMBL" id="TDQ00213.1"/>
    </source>
</evidence>
<dbReference type="InterPro" id="IPR038607">
    <property type="entry name" value="PhoD-like_sf"/>
</dbReference>
<keyword evidence="4" id="KW-1185">Reference proteome</keyword>
<proteinExistence type="predicted"/>